<keyword evidence="4" id="KW-0272">Extracellular matrix</keyword>
<evidence type="ECO:0000256" key="15">
    <source>
        <dbReference type="ARBA" id="ARBA00023157"/>
    </source>
</evidence>
<keyword evidence="7" id="KW-0732">Signal</keyword>
<dbReference type="InterPro" id="IPR036365">
    <property type="entry name" value="PGBD-like_sf"/>
</dbReference>
<keyword evidence="15 21" id="KW-1015">Disulfide bond</keyword>
<feature type="binding site" evidence="20">
    <location>
        <position position="212"/>
    </location>
    <ligand>
        <name>Ca(2+)</name>
        <dbReference type="ChEBI" id="CHEBI:29108"/>
        <label>1</label>
    </ligand>
</feature>
<organism evidence="27 28">
    <name type="scientific">Megalops atlanticus</name>
    <name type="common">Tarpon</name>
    <name type="synonym">Clupea gigantea</name>
    <dbReference type="NCBI Taxonomy" id="7932"/>
    <lineage>
        <taxon>Eukaryota</taxon>
        <taxon>Metazoa</taxon>
        <taxon>Chordata</taxon>
        <taxon>Craniata</taxon>
        <taxon>Vertebrata</taxon>
        <taxon>Euteleostomi</taxon>
        <taxon>Actinopterygii</taxon>
        <taxon>Neopterygii</taxon>
        <taxon>Teleostei</taxon>
        <taxon>Elopiformes</taxon>
        <taxon>Megalopidae</taxon>
        <taxon>Megalops</taxon>
    </lineage>
</organism>
<evidence type="ECO:0000256" key="19">
    <source>
        <dbReference type="PIRSR" id="PIRSR001191-2"/>
    </source>
</evidence>
<feature type="binding site" evidence="20">
    <location>
        <position position="179"/>
    </location>
    <ligand>
        <name>Zn(2+)</name>
        <dbReference type="ChEBI" id="CHEBI:29105"/>
        <label>1</label>
    </ligand>
</feature>
<dbReference type="PROSITE" id="PS51642">
    <property type="entry name" value="HEMOPEXIN_2"/>
    <property type="match status" value="4"/>
</dbReference>
<dbReference type="FunFam" id="3.40.390.10:FF:000007">
    <property type="entry name" value="Collagenase 3"/>
    <property type="match status" value="1"/>
</dbReference>
<evidence type="ECO:0000256" key="8">
    <source>
        <dbReference type="ARBA" id="ARBA00022737"/>
    </source>
</evidence>
<feature type="binding site" evidence="20">
    <location>
        <position position="205"/>
    </location>
    <ligand>
        <name>Ca(2+)</name>
        <dbReference type="ChEBI" id="CHEBI:29108"/>
        <label>2</label>
    </ligand>
</feature>
<dbReference type="InterPro" id="IPR033739">
    <property type="entry name" value="M10A_MMP"/>
</dbReference>
<protein>
    <recommendedName>
        <fullName evidence="17">interstitial collagenase</fullName>
        <ecNumber evidence="17">3.4.24.7</ecNumber>
    </recommendedName>
</protein>
<dbReference type="SUPFAM" id="SSF50923">
    <property type="entry name" value="Hemopexin-like domain"/>
    <property type="match status" value="1"/>
</dbReference>
<evidence type="ECO:0000256" key="7">
    <source>
        <dbReference type="ARBA" id="ARBA00022729"/>
    </source>
</evidence>
<comment type="catalytic activity">
    <reaction evidence="16">
        <text>Cleavage of the triple helix of collagen at about three-quarters of the length of the molecule from the N-terminus, at 775-Gly-|-Ile-776 in the alpha1(I) chain. Cleaves synthetic substrates and alpha-macroglobulins at bonds where P1' is a hydrophobic residue.</text>
        <dbReference type="EC" id="3.4.24.7"/>
    </reaction>
</comment>
<keyword evidence="11 20" id="KW-0106">Calcium</keyword>
<evidence type="ECO:0000313" key="28">
    <source>
        <dbReference type="Proteomes" id="UP001046870"/>
    </source>
</evidence>
<feature type="binding site" evidence="20">
    <location>
        <position position="194"/>
    </location>
    <ligand>
        <name>Zn(2+)</name>
        <dbReference type="ChEBI" id="CHEBI:29105"/>
        <label>1</label>
    </ligand>
</feature>
<feature type="binding site" evidence="20">
    <location>
        <position position="395"/>
    </location>
    <ligand>
        <name>Ca(2+)</name>
        <dbReference type="ChEBI" id="CHEBI:29108"/>
        <label>4</label>
    </ligand>
</feature>
<evidence type="ECO:0000256" key="23">
    <source>
        <dbReference type="PIRSR" id="PIRSR621190-5"/>
    </source>
</evidence>
<feature type="binding site" evidence="20">
    <location>
        <position position="135"/>
    </location>
    <ligand>
        <name>Ca(2+)</name>
        <dbReference type="ChEBI" id="CHEBI:29108"/>
        <label>1</label>
    </ligand>
</feature>
<evidence type="ECO:0000256" key="13">
    <source>
        <dbReference type="ARBA" id="ARBA00023105"/>
    </source>
</evidence>
<dbReference type="InterPro" id="IPR024079">
    <property type="entry name" value="MetalloPept_cat_dom_sf"/>
</dbReference>
<keyword evidence="28" id="KW-1185">Reference proteome</keyword>
<dbReference type="FunFam" id="2.110.10.10:FF:000002">
    <property type="entry name" value="Matrix metallopeptidase 3"/>
    <property type="match status" value="1"/>
</dbReference>
<feature type="compositionally biased region" description="Basic and acidic residues" evidence="25">
    <location>
        <begin position="280"/>
        <end position="292"/>
    </location>
</feature>
<evidence type="ECO:0000256" key="3">
    <source>
        <dbReference type="ARBA" id="ARBA00022525"/>
    </source>
</evidence>
<evidence type="ECO:0000256" key="14">
    <source>
        <dbReference type="ARBA" id="ARBA00023145"/>
    </source>
</evidence>
<dbReference type="Pfam" id="PF01471">
    <property type="entry name" value="PG_binding_1"/>
    <property type="match status" value="1"/>
</dbReference>
<feature type="binding site" evidence="19">
    <location>
        <position position="239"/>
    </location>
    <ligand>
        <name>Zn(2+)</name>
        <dbReference type="ChEBI" id="CHEBI:29105"/>
        <label>2</label>
        <note>catalytic</note>
    </ligand>
</feature>
<dbReference type="PROSITE" id="PS00024">
    <property type="entry name" value="HEMOPEXIN"/>
    <property type="match status" value="1"/>
</dbReference>
<keyword evidence="5" id="KW-0645">Protease</keyword>
<feature type="binding site" evidence="20">
    <location>
        <position position="347"/>
    </location>
    <ligand>
        <name>Ca(2+)</name>
        <dbReference type="ChEBI" id="CHEBI:29108"/>
        <label>4</label>
    </ligand>
</feature>
<feature type="region of interest" description="Disordered" evidence="25">
    <location>
        <begin position="270"/>
        <end position="298"/>
    </location>
</feature>
<feature type="binding site" evidence="20">
    <location>
        <position position="209"/>
    </location>
    <ligand>
        <name>Ca(2+)</name>
        <dbReference type="ChEBI" id="CHEBI:29108"/>
        <label>3</label>
    </ligand>
</feature>
<evidence type="ECO:0000256" key="11">
    <source>
        <dbReference type="ARBA" id="ARBA00022837"/>
    </source>
</evidence>
<dbReference type="GO" id="GO:0006508">
    <property type="term" value="P:proteolysis"/>
    <property type="evidence" value="ECO:0007669"/>
    <property type="project" value="UniProtKB-KW"/>
</dbReference>
<feature type="repeat" description="Hemopexin" evidence="24">
    <location>
        <begin position="440"/>
        <end position="483"/>
    </location>
</feature>
<feature type="repeat" description="Hemopexin" evidence="24">
    <location>
        <begin position="343"/>
        <end position="389"/>
    </location>
</feature>
<dbReference type="InterPro" id="IPR018487">
    <property type="entry name" value="Hemopexin-like_repeat"/>
</dbReference>
<dbReference type="GO" id="GO:0031012">
    <property type="term" value="C:extracellular matrix"/>
    <property type="evidence" value="ECO:0007669"/>
    <property type="project" value="InterPro"/>
</dbReference>
<evidence type="ECO:0000256" key="20">
    <source>
        <dbReference type="PIRSR" id="PIRSR621190-2"/>
    </source>
</evidence>
<dbReference type="PANTHER" id="PTHR10201:SF151">
    <property type="entry name" value="INTERSTITIAL COLLAGENASE"/>
    <property type="match status" value="1"/>
</dbReference>
<dbReference type="Gene3D" id="2.110.10.10">
    <property type="entry name" value="Hemopexin-like domain"/>
    <property type="match status" value="1"/>
</dbReference>
<dbReference type="InterPro" id="IPR021158">
    <property type="entry name" value="Pept_M10A_Zn_BS"/>
</dbReference>
<feature type="active site" evidence="18">
    <location>
        <position position="230"/>
    </location>
</feature>
<evidence type="ECO:0000256" key="2">
    <source>
        <dbReference type="ARBA" id="ARBA00010370"/>
    </source>
</evidence>
<proteinExistence type="inferred from homology"/>
<dbReference type="Proteomes" id="UP001046870">
    <property type="component" value="Chromosome 3"/>
</dbReference>
<evidence type="ECO:0000256" key="21">
    <source>
        <dbReference type="PIRSR" id="PIRSR621190-3"/>
    </source>
</evidence>
<dbReference type="Gene3D" id="3.40.390.10">
    <property type="entry name" value="Collagenase (Catalytic Domain)"/>
    <property type="match status" value="1"/>
</dbReference>
<feature type="short sequence motif" description="Cysteine switch" evidence="23">
    <location>
        <begin position="101"/>
        <end position="108"/>
    </location>
</feature>
<dbReference type="InterPro" id="IPR001818">
    <property type="entry name" value="Pept_M10_metallopeptidase"/>
</dbReference>
<evidence type="ECO:0000256" key="24">
    <source>
        <dbReference type="PROSITE-ProRule" id="PRU01011"/>
    </source>
</evidence>
<keyword evidence="8" id="KW-0677">Repeat</keyword>
<evidence type="ECO:0000256" key="6">
    <source>
        <dbReference type="ARBA" id="ARBA00022723"/>
    </source>
</evidence>
<feature type="repeat" description="Hemopexin" evidence="24">
    <location>
        <begin position="293"/>
        <end position="342"/>
    </location>
</feature>
<feature type="binding site" evidence="20">
    <location>
        <position position="169"/>
    </location>
    <ligand>
        <name>Ca(2+)</name>
        <dbReference type="ChEBI" id="CHEBI:29108"/>
        <label>2</label>
    </ligand>
</feature>
<dbReference type="PROSITE" id="PS00546">
    <property type="entry name" value="CYSTEINE_SWITCH"/>
    <property type="match status" value="1"/>
</dbReference>
<dbReference type="CDD" id="cd04278">
    <property type="entry name" value="ZnMc_MMP"/>
    <property type="match status" value="1"/>
</dbReference>
<feature type="binding site" evidence="20">
    <location>
        <position position="207"/>
    </location>
    <ligand>
        <name>Zn(2+)</name>
        <dbReference type="ChEBI" id="CHEBI:29105"/>
        <label>1</label>
    </ligand>
</feature>
<keyword evidence="13" id="KW-0177">Collagen degradation</keyword>
<evidence type="ECO:0000259" key="26">
    <source>
        <dbReference type="SMART" id="SM00235"/>
    </source>
</evidence>
<feature type="binding site" evidence="19">
    <location>
        <position position="233"/>
    </location>
    <ligand>
        <name>Zn(2+)</name>
        <dbReference type="ChEBI" id="CHEBI:29105"/>
        <label>2</label>
        <note>catalytic</note>
    </ligand>
</feature>
<evidence type="ECO:0000256" key="9">
    <source>
        <dbReference type="ARBA" id="ARBA00022801"/>
    </source>
</evidence>
<gene>
    <name evidence="27" type="ORF">MATL_G00040930</name>
</gene>
<evidence type="ECO:0000256" key="4">
    <source>
        <dbReference type="ARBA" id="ARBA00022530"/>
    </source>
</evidence>
<dbReference type="Pfam" id="PF00045">
    <property type="entry name" value="Hemopexin"/>
    <property type="match status" value="4"/>
</dbReference>
<keyword evidence="10 19" id="KW-0862">Zinc</keyword>
<comment type="caution">
    <text evidence="27">The sequence shown here is derived from an EMBL/GenBank/DDBJ whole genome shotgun (WGS) entry which is preliminary data.</text>
</comment>
<dbReference type="GO" id="GO:0030574">
    <property type="term" value="P:collagen catabolic process"/>
    <property type="evidence" value="ECO:0007669"/>
    <property type="project" value="UniProtKB-KW"/>
</dbReference>
<feature type="binding site" evidence="20">
    <location>
        <position position="186"/>
    </location>
    <ligand>
        <name>Ca(2+)</name>
        <dbReference type="ChEBI" id="CHEBI:29108"/>
        <label>3</label>
    </ligand>
</feature>
<feature type="binding site" evidence="20">
    <location>
        <position position="187"/>
    </location>
    <ligand>
        <name>Ca(2+)</name>
        <dbReference type="ChEBI" id="CHEBI:29108"/>
        <label>3</label>
    </ligand>
</feature>
<feature type="disulfide bond" evidence="21">
    <location>
        <begin position="296"/>
        <end position="483"/>
    </location>
</feature>
<feature type="binding site" evidence="20">
    <location>
        <position position="181"/>
    </location>
    <ligand>
        <name>Zn(2+)</name>
        <dbReference type="ChEBI" id="CHEBI:29105"/>
        <label>1</label>
    </ligand>
</feature>
<feature type="binding site" evidence="20">
    <location>
        <position position="397"/>
    </location>
    <ligand>
        <name>Ca(2+)</name>
        <dbReference type="ChEBI" id="CHEBI:29108"/>
        <label>5</label>
    </ligand>
</feature>
<sequence length="483" mass="54773">MQHKLNQRLEENMKTFNVSILVCLAIAAHCVPILPPNGREQDEEMAETYLKRFYNLTEETEPTFRRSFGQMNMKLSEMQKFFGLKVTGTLDADTLEVMKKPRCGVPDVAKYSTFPNNPKWPTNKLTYRIENYTPDMSVSEVDSALQKALQVWAQVTPLRFTRIYSGTADIMISFGAKAHGDYYPFDGPGGTLAHAFAPSVGIGGDAHFDEDETFTSGSNGYNLFLVAAHEFGHALGLSHSDDPGALMFPIYSYTDPNSFSLPRDDVRGIQSLYGSNPDVTPDKPDPEPHPETPDACDPNLVMDAVTTLRGEKLFFKGRFLWRSYSQSRKPQQTLIKSFWPEIPNNLDAAYESRETDTVYLFKGQKVWAISGYDIVRGYPKSISKMGLPNTVQKISAALYDEYSRKTLFFVDKYYYSYDEARKRMDEGFPKQVEEGFPGMRGKVTAAFQSGGFTYLFKGPYLFEFGSSSRRLYRVLRASYFLRC</sequence>
<dbReference type="InterPro" id="IPR006026">
    <property type="entry name" value="Peptidase_Metallo"/>
</dbReference>
<feature type="binding site" description="in inhibited form" evidence="20">
    <location>
        <position position="103"/>
    </location>
    <ligand>
        <name>Zn(2+)</name>
        <dbReference type="ChEBI" id="CHEBI:29105"/>
        <label>2</label>
        <note>catalytic</note>
    </ligand>
</feature>
<feature type="binding site" evidence="20">
    <location>
        <position position="303"/>
    </location>
    <ligand>
        <name>Ca(2+)</name>
        <dbReference type="ChEBI" id="CHEBI:29108"/>
        <label>4</label>
    </ligand>
</feature>
<keyword evidence="14" id="KW-0865">Zymogen</keyword>
<evidence type="ECO:0000256" key="17">
    <source>
        <dbReference type="ARBA" id="ARBA00038924"/>
    </source>
</evidence>
<dbReference type="PRINTS" id="PR00138">
    <property type="entry name" value="MATRIXIN"/>
</dbReference>
<feature type="binding site" evidence="20">
    <location>
        <position position="203"/>
    </location>
    <ligand>
        <name>Ca(2+)</name>
        <dbReference type="ChEBI" id="CHEBI:29108"/>
        <label>2</label>
    </ligand>
</feature>
<dbReference type="PIRSF" id="PIRSF001191">
    <property type="entry name" value="Peptidase_M10A_matrix"/>
    <property type="match status" value="1"/>
</dbReference>
<feature type="repeat" description="Hemopexin" evidence="24">
    <location>
        <begin position="391"/>
        <end position="439"/>
    </location>
</feature>
<keyword evidence="9" id="KW-0378">Hydrolase</keyword>
<dbReference type="InterPro" id="IPR036375">
    <property type="entry name" value="Hemopexin-like_dom_sf"/>
</dbReference>
<dbReference type="AlphaFoldDB" id="A0A9D3Q9Y4"/>
<feature type="binding site" evidence="19">
    <location>
        <position position="229"/>
    </location>
    <ligand>
        <name>Zn(2+)</name>
        <dbReference type="ChEBI" id="CHEBI:29105"/>
        <label>2</label>
        <note>catalytic</note>
    </ligand>
</feature>
<evidence type="ECO:0000256" key="5">
    <source>
        <dbReference type="ARBA" id="ARBA00022670"/>
    </source>
</evidence>
<evidence type="ECO:0000256" key="22">
    <source>
        <dbReference type="PIRSR" id="PIRSR621190-4"/>
    </source>
</evidence>
<evidence type="ECO:0000256" key="16">
    <source>
        <dbReference type="ARBA" id="ARBA00036005"/>
    </source>
</evidence>
<feature type="domain" description="Peptidase metallopeptidase" evidence="26">
    <location>
        <begin position="116"/>
        <end position="275"/>
    </location>
</feature>
<keyword evidence="6 19" id="KW-0479">Metal-binding</keyword>
<reference evidence="27" key="1">
    <citation type="submission" date="2021-01" db="EMBL/GenBank/DDBJ databases">
        <authorList>
            <person name="Zahm M."/>
            <person name="Roques C."/>
            <person name="Cabau C."/>
            <person name="Klopp C."/>
            <person name="Donnadieu C."/>
            <person name="Jouanno E."/>
            <person name="Lampietro C."/>
            <person name="Louis A."/>
            <person name="Herpin A."/>
            <person name="Echchiki A."/>
            <person name="Berthelot C."/>
            <person name="Parey E."/>
            <person name="Roest-Crollius H."/>
            <person name="Braasch I."/>
            <person name="Postlethwait J."/>
            <person name="Bobe J."/>
            <person name="Montfort J."/>
            <person name="Bouchez O."/>
            <person name="Begum T."/>
            <person name="Mejri S."/>
            <person name="Adams A."/>
            <person name="Chen W.-J."/>
            <person name="Guiguen Y."/>
        </authorList>
    </citation>
    <scope>NUCLEOTIDE SEQUENCE</scope>
    <source>
        <strain evidence="27">YG-15Mar2019-1</strain>
        <tissue evidence="27">Brain</tissue>
    </source>
</reference>
<dbReference type="SUPFAM" id="SSF47090">
    <property type="entry name" value="PGBD-like"/>
    <property type="match status" value="1"/>
</dbReference>
<feature type="binding site" evidence="20">
    <location>
        <position position="212"/>
    </location>
    <ligand>
        <name>Ca(2+)</name>
        <dbReference type="ChEBI" id="CHEBI:29108"/>
        <label>3</label>
    </ligand>
</feature>
<dbReference type="EMBL" id="JAFDVH010000003">
    <property type="protein sequence ID" value="KAG7483675.1"/>
    <property type="molecule type" value="Genomic_DNA"/>
</dbReference>
<dbReference type="InterPro" id="IPR018486">
    <property type="entry name" value="Hemopexin_CS"/>
</dbReference>
<dbReference type="EC" id="3.4.24.7" evidence="17"/>
<evidence type="ECO:0000256" key="18">
    <source>
        <dbReference type="PIRSR" id="PIRSR001191-1"/>
    </source>
</evidence>
<dbReference type="GO" id="GO:0008270">
    <property type="term" value="F:zinc ion binding"/>
    <property type="evidence" value="ECO:0007669"/>
    <property type="project" value="InterPro"/>
</dbReference>
<comment type="cofactor">
    <cofactor evidence="20">
        <name>Zn(2+)</name>
        <dbReference type="ChEBI" id="CHEBI:29105"/>
    </cofactor>
    <text evidence="20">Binds 2 Zn(2+) ions per subunit.</text>
</comment>
<dbReference type="GO" id="GO:0030198">
    <property type="term" value="P:extracellular matrix organization"/>
    <property type="evidence" value="ECO:0007669"/>
    <property type="project" value="TreeGrafter"/>
</dbReference>
<dbReference type="InterPro" id="IPR002477">
    <property type="entry name" value="Peptidoglycan-bd-like"/>
</dbReference>
<evidence type="ECO:0000256" key="10">
    <source>
        <dbReference type="ARBA" id="ARBA00022833"/>
    </source>
</evidence>
<dbReference type="SMART" id="SM00120">
    <property type="entry name" value="HX"/>
    <property type="match status" value="4"/>
</dbReference>
<dbReference type="Pfam" id="PF00413">
    <property type="entry name" value="Peptidase_M10"/>
    <property type="match status" value="1"/>
</dbReference>
<feature type="binding site" evidence="20">
    <location>
        <position position="247"/>
    </location>
    <ligand>
        <name>Zn(2+)</name>
        <dbReference type="ChEBI" id="CHEBI:29105"/>
        <label>2</label>
        <note>catalytic</note>
    </ligand>
</feature>
<keyword evidence="3" id="KW-0964">Secreted</keyword>
<evidence type="ECO:0000313" key="27">
    <source>
        <dbReference type="EMBL" id="KAG7483675.1"/>
    </source>
</evidence>
<dbReference type="PANTHER" id="PTHR10201">
    <property type="entry name" value="MATRIX METALLOPROTEINASE"/>
    <property type="match status" value="1"/>
</dbReference>
<dbReference type="InterPro" id="IPR000585">
    <property type="entry name" value="Hemopexin-like_dom"/>
</dbReference>
<dbReference type="SMART" id="SM00235">
    <property type="entry name" value="ZnMc"/>
    <property type="match status" value="1"/>
</dbReference>
<keyword evidence="12" id="KW-0482">Metalloprotease</keyword>
<dbReference type="InterPro" id="IPR021190">
    <property type="entry name" value="Pept_M10A"/>
</dbReference>
<feature type="binding site" evidence="20">
    <location>
        <position position="349"/>
    </location>
    <ligand>
        <name>Ca(2+)</name>
        <dbReference type="ChEBI" id="CHEBI:29108"/>
        <label>5</label>
    </ligand>
</feature>
<evidence type="ECO:0000256" key="12">
    <source>
        <dbReference type="ARBA" id="ARBA00023049"/>
    </source>
</evidence>
<dbReference type="OrthoDB" id="406838at2759"/>
<evidence type="ECO:0000256" key="1">
    <source>
        <dbReference type="ARBA" id="ARBA00004498"/>
    </source>
</evidence>
<accession>A0A9D3Q9Y4</accession>
<comment type="cofactor">
    <cofactor evidence="20">
        <name>Ca(2+)</name>
        <dbReference type="ChEBI" id="CHEBI:29108"/>
    </cofactor>
    <text evidence="20">Can bind about 5 Ca(2+) ions per subunit.</text>
</comment>
<feature type="modified residue" description="Phosphotyrosine; by PKDCC" evidence="22">
    <location>
        <position position="378"/>
    </location>
</feature>
<dbReference type="GO" id="GO:0004222">
    <property type="term" value="F:metalloendopeptidase activity"/>
    <property type="evidence" value="ECO:0007669"/>
    <property type="project" value="UniProtKB-EC"/>
</dbReference>
<dbReference type="CDD" id="cd00094">
    <property type="entry name" value="HX"/>
    <property type="match status" value="1"/>
</dbReference>
<comment type="subcellular location">
    <subcellularLocation>
        <location evidence="1">Secreted</location>
        <location evidence="1">Extracellular space</location>
        <location evidence="1">Extracellular matrix</location>
    </subcellularLocation>
</comment>
<dbReference type="SUPFAM" id="SSF55486">
    <property type="entry name" value="Metalloproteases ('zincins'), catalytic domain"/>
    <property type="match status" value="1"/>
</dbReference>
<comment type="similarity">
    <text evidence="2">Belongs to the peptidase M10A family.</text>
</comment>
<name>A0A9D3Q9Y4_MEGAT</name>
<evidence type="ECO:0000256" key="25">
    <source>
        <dbReference type="SAM" id="MobiDB-lite"/>
    </source>
</evidence>